<dbReference type="Ensembl" id="ENSJJAT00000012065.1">
    <property type="protein sequence ID" value="ENSJJAP00000005684.1"/>
    <property type="gene ID" value="ENSJJAG00000010560.1"/>
</dbReference>
<evidence type="ECO:0000259" key="2">
    <source>
        <dbReference type="Pfam" id="PF25344"/>
    </source>
</evidence>
<reference evidence="3" key="1">
    <citation type="submission" date="2025-08" db="UniProtKB">
        <authorList>
            <consortium name="Ensembl"/>
        </authorList>
    </citation>
    <scope>IDENTIFICATION</scope>
</reference>
<reference evidence="3" key="2">
    <citation type="submission" date="2025-09" db="UniProtKB">
        <authorList>
            <consortium name="Ensembl"/>
        </authorList>
    </citation>
    <scope>IDENTIFICATION</scope>
</reference>
<evidence type="ECO:0000313" key="4">
    <source>
        <dbReference type="Proteomes" id="UP000694385"/>
    </source>
</evidence>
<name>A0A8C5KCD6_JACJA</name>
<dbReference type="Pfam" id="PF25344">
    <property type="entry name" value="PH_LRR1"/>
    <property type="match status" value="1"/>
</dbReference>
<dbReference type="AlphaFoldDB" id="A0A8C5KCD6"/>
<sequence length="111" mass="12446">MRLHCEVEVVNRHLPALGLKNRGKGVRAVLSLCQQTPRAKGVPGGRTPACLVVCTLKDKRGTRYELKDNIEQFFTKFVDEGKATVRLKEPPVDICLSKQFKRFPFSCETGS</sequence>
<dbReference type="OMA" id="EFHSRNC"/>
<dbReference type="Proteomes" id="UP000694385">
    <property type="component" value="Unassembled WGS sequence"/>
</dbReference>
<accession>A0A8C5KCD6</accession>
<feature type="domain" description="PIF1/LRR1 pleckstrin homology" evidence="2">
    <location>
        <begin position="1"/>
        <end position="98"/>
    </location>
</feature>
<proteinExistence type="predicted"/>
<dbReference type="GeneTree" id="ENSGT00940000168019"/>
<evidence type="ECO:0000256" key="1">
    <source>
        <dbReference type="ARBA" id="ARBA00023242"/>
    </source>
</evidence>
<organism evidence="3 4">
    <name type="scientific">Jaculus jaculus</name>
    <name type="common">Lesser Egyptian jerboa</name>
    <dbReference type="NCBI Taxonomy" id="51337"/>
    <lineage>
        <taxon>Eukaryota</taxon>
        <taxon>Metazoa</taxon>
        <taxon>Chordata</taxon>
        <taxon>Craniata</taxon>
        <taxon>Vertebrata</taxon>
        <taxon>Euteleostomi</taxon>
        <taxon>Mammalia</taxon>
        <taxon>Eutheria</taxon>
        <taxon>Euarchontoglires</taxon>
        <taxon>Glires</taxon>
        <taxon>Rodentia</taxon>
        <taxon>Myomorpha</taxon>
        <taxon>Dipodoidea</taxon>
        <taxon>Dipodidae</taxon>
        <taxon>Dipodinae</taxon>
        <taxon>Jaculus</taxon>
    </lineage>
</organism>
<evidence type="ECO:0000313" key="3">
    <source>
        <dbReference type="Ensembl" id="ENSJJAP00000005684.1"/>
    </source>
</evidence>
<keyword evidence="1" id="KW-0539">Nucleus</keyword>
<protein>
    <recommendedName>
        <fullName evidence="2">PIF1/LRR1 pleckstrin homology domain-containing protein</fullName>
    </recommendedName>
</protein>
<dbReference type="InterPro" id="IPR057437">
    <property type="entry name" value="PIF1/LRR1_PH"/>
</dbReference>
<keyword evidence="4" id="KW-1185">Reference proteome</keyword>